<evidence type="ECO:0000313" key="2">
    <source>
        <dbReference type="Proteomes" id="UP001062846"/>
    </source>
</evidence>
<reference evidence="1" key="1">
    <citation type="submission" date="2022-02" db="EMBL/GenBank/DDBJ databases">
        <title>Plant Genome Project.</title>
        <authorList>
            <person name="Zhang R.-G."/>
        </authorList>
    </citation>
    <scope>NUCLEOTIDE SEQUENCE</scope>
    <source>
        <strain evidence="1">AT1</strain>
    </source>
</reference>
<evidence type="ECO:0000313" key="1">
    <source>
        <dbReference type="EMBL" id="KAI8529998.1"/>
    </source>
</evidence>
<accession>A0ACC0LMJ7</accession>
<comment type="caution">
    <text evidence="1">The sequence shown here is derived from an EMBL/GenBank/DDBJ whole genome shotgun (WGS) entry which is preliminary data.</text>
</comment>
<proteinExistence type="predicted"/>
<protein>
    <submittedName>
        <fullName evidence="1">Uncharacterized protein</fullName>
    </submittedName>
</protein>
<keyword evidence="2" id="KW-1185">Reference proteome</keyword>
<dbReference type="EMBL" id="CM046398">
    <property type="protein sequence ID" value="KAI8529998.1"/>
    <property type="molecule type" value="Genomic_DNA"/>
</dbReference>
<name>A0ACC0LMJ7_RHOML</name>
<dbReference type="Proteomes" id="UP001062846">
    <property type="component" value="Chromosome 11"/>
</dbReference>
<organism evidence="1 2">
    <name type="scientific">Rhododendron molle</name>
    <name type="common">Chinese azalea</name>
    <name type="synonym">Azalea mollis</name>
    <dbReference type="NCBI Taxonomy" id="49168"/>
    <lineage>
        <taxon>Eukaryota</taxon>
        <taxon>Viridiplantae</taxon>
        <taxon>Streptophyta</taxon>
        <taxon>Embryophyta</taxon>
        <taxon>Tracheophyta</taxon>
        <taxon>Spermatophyta</taxon>
        <taxon>Magnoliopsida</taxon>
        <taxon>eudicotyledons</taxon>
        <taxon>Gunneridae</taxon>
        <taxon>Pentapetalae</taxon>
        <taxon>asterids</taxon>
        <taxon>Ericales</taxon>
        <taxon>Ericaceae</taxon>
        <taxon>Ericoideae</taxon>
        <taxon>Rhodoreae</taxon>
        <taxon>Rhododendron</taxon>
    </lineage>
</organism>
<sequence>MEFSRTTVSHRSRDSIQTKRHVSERLGDIPPENFDNEHHEWQKGNGVRTDGAVDDNKAHHDREKSIDGPRRPTIDLTDKLRRRDGEKASAKEPKERDSERTKTDEHGKPPCPGFGRQLKDLGVSPFTSHIINTPPESTFHLPKFTKFDPATCEAYTHLIHFRQTIELCTQKDKVKCKAFPSSLGSLGLQWFNKLPAGSIRNLADLERAFNTHFITSNKTAKEPESLSQMRKLPSETLRQYAEHYWQLFNEILDIDEYCAARTFKKGLETGSKILDELAICPPHGMGELMHVVECFCALKEFYADRAAQGMPKLYCNPALCHPQLPAPVIAQQPQTKKYLNNIKEGKKRQPKVHDYVAETTYFKEPIWSFLKEIMRQPWFEWPTGKLGTDTGQPDQNPRKKCSYHNELGHYMTACAPYKALLERLATQDHLDQYIDQTKTLARQPIGNPNPNE</sequence>
<gene>
    <name evidence="1" type="ORF">RHMOL_Rhmol11G0019900</name>
</gene>